<gene>
    <name evidence="1" type="ORF">HPB47_025325</name>
</gene>
<proteinExistence type="predicted"/>
<organism evidence="1 2">
    <name type="scientific">Ixodes persulcatus</name>
    <name type="common">Taiga tick</name>
    <dbReference type="NCBI Taxonomy" id="34615"/>
    <lineage>
        <taxon>Eukaryota</taxon>
        <taxon>Metazoa</taxon>
        <taxon>Ecdysozoa</taxon>
        <taxon>Arthropoda</taxon>
        <taxon>Chelicerata</taxon>
        <taxon>Arachnida</taxon>
        <taxon>Acari</taxon>
        <taxon>Parasitiformes</taxon>
        <taxon>Ixodida</taxon>
        <taxon>Ixodoidea</taxon>
        <taxon>Ixodidae</taxon>
        <taxon>Ixodinae</taxon>
        <taxon>Ixodes</taxon>
    </lineage>
</organism>
<evidence type="ECO:0000313" key="1">
    <source>
        <dbReference type="EMBL" id="KAG0427627.1"/>
    </source>
</evidence>
<sequence>MARNEEPTPHKNNLPDFVCEALEPVFARLSNEALLKQCSDSMTQNSNKSLHAMIWNQVPKSKHASLHRTQTGIAEGISRFNQGVTKSNKEMAKKLGYCAGSRLVRRSLKKDRRRRQR</sequence>
<dbReference type="EMBL" id="JABSTQ010009606">
    <property type="protein sequence ID" value="KAG0427627.1"/>
    <property type="molecule type" value="Genomic_DNA"/>
</dbReference>
<keyword evidence="2" id="KW-1185">Reference proteome</keyword>
<protein>
    <submittedName>
        <fullName evidence="1">Uncharacterized protein</fullName>
    </submittedName>
</protein>
<dbReference type="Proteomes" id="UP000805193">
    <property type="component" value="Unassembled WGS sequence"/>
</dbReference>
<accession>A0AC60Q249</accession>
<reference evidence="1 2" key="1">
    <citation type="journal article" date="2020" name="Cell">
        <title>Large-Scale Comparative Analyses of Tick Genomes Elucidate Their Genetic Diversity and Vector Capacities.</title>
        <authorList>
            <consortium name="Tick Genome and Microbiome Consortium (TIGMIC)"/>
            <person name="Jia N."/>
            <person name="Wang J."/>
            <person name="Shi W."/>
            <person name="Du L."/>
            <person name="Sun Y."/>
            <person name="Zhan W."/>
            <person name="Jiang J.F."/>
            <person name="Wang Q."/>
            <person name="Zhang B."/>
            <person name="Ji P."/>
            <person name="Bell-Sakyi L."/>
            <person name="Cui X.M."/>
            <person name="Yuan T.T."/>
            <person name="Jiang B.G."/>
            <person name="Yang W.F."/>
            <person name="Lam T.T."/>
            <person name="Chang Q.C."/>
            <person name="Ding S.J."/>
            <person name="Wang X.J."/>
            <person name="Zhu J.G."/>
            <person name="Ruan X.D."/>
            <person name="Zhao L."/>
            <person name="Wei J.T."/>
            <person name="Ye R.Z."/>
            <person name="Que T.C."/>
            <person name="Du C.H."/>
            <person name="Zhou Y.H."/>
            <person name="Cheng J.X."/>
            <person name="Dai P.F."/>
            <person name="Guo W.B."/>
            <person name="Han X.H."/>
            <person name="Huang E.J."/>
            <person name="Li L.F."/>
            <person name="Wei W."/>
            <person name="Gao Y.C."/>
            <person name="Liu J.Z."/>
            <person name="Shao H.Z."/>
            <person name="Wang X."/>
            <person name="Wang C.C."/>
            <person name="Yang T.C."/>
            <person name="Huo Q.B."/>
            <person name="Li W."/>
            <person name="Chen H.Y."/>
            <person name="Chen S.E."/>
            <person name="Zhou L.G."/>
            <person name="Ni X.B."/>
            <person name="Tian J.H."/>
            <person name="Sheng Y."/>
            <person name="Liu T."/>
            <person name="Pan Y.S."/>
            <person name="Xia L.Y."/>
            <person name="Li J."/>
            <person name="Zhao F."/>
            <person name="Cao W.C."/>
        </authorList>
    </citation>
    <scope>NUCLEOTIDE SEQUENCE [LARGE SCALE GENOMIC DNA]</scope>
    <source>
        <strain evidence="1">Iper-2018</strain>
    </source>
</reference>
<name>A0AC60Q249_IXOPE</name>
<evidence type="ECO:0000313" key="2">
    <source>
        <dbReference type="Proteomes" id="UP000805193"/>
    </source>
</evidence>
<comment type="caution">
    <text evidence="1">The sequence shown here is derived from an EMBL/GenBank/DDBJ whole genome shotgun (WGS) entry which is preliminary data.</text>
</comment>